<evidence type="ECO:0000256" key="8">
    <source>
        <dbReference type="PIRNR" id="PIRNR002595"/>
    </source>
</evidence>
<dbReference type="CDD" id="cd17546">
    <property type="entry name" value="REC_hyHK_CKI1_RcsC-like"/>
    <property type="match status" value="1"/>
</dbReference>
<dbReference type="Gene3D" id="3.40.50.2300">
    <property type="match status" value="1"/>
</dbReference>
<feature type="compositionally biased region" description="Low complexity" evidence="11">
    <location>
        <begin position="203"/>
        <end position="219"/>
    </location>
</feature>
<evidence type="ECO:0000256" key="11">
    <source>
        <dbReference type="SAM" id="MobiDB-lite"/>
    </source>
</evidence>
<dbReference type="SUPFAM" id="SSF52172">
    <property type="entry name" value="CheY-like"/>
    <property type="match status" value="1"/>
</dbReference>
<evidence type="ECO:0000256" key="10">
    <source>
        <dbReference type="SAM" id="Coils"/>
    </source>
</evidence>
<dbReference type="SUPFAM" id="SSF46785">
    <property type="entry name" value="Winged helix' DNA-binding domain"/>
    <property type="match status" value="1"/>
</dbReference>
<keyword evidence="4 8" id="KW-0805">Transcription regulation</keyword>
<organism evidence="13 14">
    <name type="scientific">Geosmithia morbida</name>
    <dbReference type="NCBI Taxonomy" id="1094350"/>
    <lineage>
        <taxon>Eukaryota</taxon>
        <taxon>Fungi</taxon>
        <taxon>Dikarya</taxon>
        <taxon>Ascomycota</taxon>
        <taxon>Pezizomycotina</taxon>
        <taxon>Sordariomycetes</taxon>
        <taxon>Hypocreomycetidae</taxon>
        <taxon>Hypocreales</taxon>
        <taxon>Bionectriaceae</taxon>
        <taxon>Geosmithia</taxon>
    </lineage>
</organism>
<dbReference type="SMART" id="SM00448">
    <property type="entry name" value="REC"/>
    <property type="match status" value="1"/>
</dbReference>
<dbReference type="InterPro" id="IPR011006">
    <property type="entry name" value="CheY-like_superfamily"/>
</dbReference>
<dbReference type="InterPro" id="IPR036388">
    <property type="entry name" value="WH-like_DNA-bd_sf"/>
</dbReference>
<dbReference type="FunFam" id="3.40.50.2300:FF:000212">
    <property type="entry name" value="Stress response regulator/HFS transcription factor"/>
    <property type="match status" value="1"/>
</dbReference>
<dbReference type="PRINTS" id="PR00056">
    <property type="entry name" value="HSFDOMAIN"/>
</dbReference>
<dbReference type="GeneID" id="55968142"/>
<name>A0A9P5D369_9HYPO</name>
<dbReference type="Gene3D" id="1.10.10.10">
    <property type="entry name" value="Winged helix-like DNA-binding domain superfamily/Winged helix DNA-binding domain"/>
    <property type="match status" value="1"/>
</dbReference>
<evidence type="ECO:0000313" key="14">
    <source>
        <dbReference type="Proteomes" id="UP000749293"/>
    </source>
</evidence>
<evidence type="ECO:0000256" key="9">
    <source>
        <dbReference type="PROSITE-ProRule" id="PRU00169"/>
    </source>
</evidence>
<dbReference type="Proteomes" id="UP000749293">
    <property type="component" value="Unassembled WGS sequence"/>
</dbReference>
<dbReference type="GO" id="GO:0003700">
    <property type="term" value="F:DNA-binding transcription factor activity"/>
    <property type="evidence" value="ECO:0007669"/>
    <property type="project" value="UniProtKB-UniRule"/>
</dbReference>
<evidence type="ECO:0000256" key="6">
    <source>
        <dbReference type="ARBA" id="ARBA00023163"/>
    </source>
</evidence>
<dbReference type="PIRSF" id="PIRSF002595">
    <property type="entry name" value="RR_SKN7"/>
    <property type="match status" value="1"/>
</dbReference>
<evidence type="ECO:0000313" key="13">
    <source>
        <dbReference type="EMBL" id="KAF4121505.1"/>
    </source>
</evidence>
<dbReference type="InterPro" id="IPR000232">
    <property type="entry name" value="HSF_DNA-bd"/>
</dbReference>
<feature type="region of interest" description="Disordered" evidence="11">
    <location>
        <begin position="202"/>
        <end position="239"/>
    </location>
</feature>
<dbReference type="PANTHER" id="PTHR45339">
    <property type="entry name" value="HYBRID SIGNAL TRANSDUCTION HISTIDINE KINASE J"/>
    <property type="match status" value="1"/>
</dbReference>
<accession>A0A9P5D369</accession>
<feature type="region of interest" description="Disordered" evidence="11">
    <location>
        <begin position="551"/>
        <end position="590"/>
    </location>
</feature>
<keyword evidence="2 9" id="KW-0597">Phosphoprotein</keyword>
<evidence type="ECO:0000256" key="1">
    <source>
        <dbReference type="ARBA" id="ARBA00004123"/>
    </source>
</evidence>
<dbReference type="InterPro" id="IPR014402">
    <property type="entry name" value="Sig_transdc_resp-reg_Skn7"/>
</dbReference>
<reference evidence="13" key="1">
    <citation type="submission" date="2020-03" db="EMBL/GenBank/DDBJ databases">
        <title>Site-based positive gene gene selection in Geosmithia morbida across the United States reveals a broad range of putative effectors and factors for local host and environmental adapation.</title>
        <authorList>
            <person name="Onufrak A."/>
            <person name="Murdoch R.W."/>
            <person name="Gazis R."/>
            <person name="Huff M."/>
            <person name="Staton M."/>
            <person name="Klingeman W."/>
            <person name="Hadziabdic D."/>
        </authorList>
    </citation>
    <scope>NUCLEOTIDE SEQUENCE</scope>
    <source>
        <strain evidence="13">1262</strain>
    </source>
</reference>
<dbReference type="PROSITE" id="PS00434">
    <property type="entry name" value="HSF_DOMAIN"/>
    <property type="match status" value="1"/>
</dbReference>
<gene>
    <name evidence="13" type="ORF">GMORB2_1912</name>
</gene>
<evidence type="ECO:0000256" key="5">
    <source>
        <dbReference type="ARBA" id="ARBA00023125"/>
    </source>
</evidence>
<keyword evidence="6 8" id="KW-0804">Transcription</keyword>
<dbReference type="GO" id="GO:0006357">
    <property type="term" value="P:regulation of transcription by RNA polymerase II"/>
    <property type="evidence" value="ECO:0007669"/>
    <property type="project" value="UniProtKB-UniRule"/>
</dbReference>
<proteinExistence type="predicted"/>
<dbReference type="GO" id="GO:0000156">
    <property type="term" value="F:phosphorelay response regulator activity"/>
    <property type="evidence" value="ECO:0007669"/>
    <property type="project" value="InterPro"/>
</dbReference>
<dbReference type="GO" id="GO:0005634">
    <property type="term" value="C:nucleus"/>
    <property type="evidence" value="ECO:0007669"/>
    <property type="project" value="UniProtKB-SubCell"/>
</dbReference>
<comment type="subcellular location">
    <subcellularLocation>
        <location evidence="1 8">Nucleus</location>
    </subcellularLocation>
</comment>
<evidence type="ECO:0000256" key="2">
    <source>
        <dbReference type="ARBA" id="ARBA00022553"/>
    </source>
</evidence>
<dbReference type="FunFam" id="1.10.10.10:FF:000027">
    <property type="entry name" value="Heat shock transcription factor 1"/>
    <property type="match status" value="1"/>
</dbReference>
<feature type="domain" description="Response regulatory" evidence="12">
    <location>
        <begin position="363"/>
        <end position="481"/>
    </location>
</feature>
<keyword evidence="10" id="KW-0175">Coiled coil</keyword>
<comment type="caution">
    <text evidence="13">The sequence shown here is derived from an EMBL/GenBank/DDBJ whole genome shotgun (WGS) entry which is preliminary data.</text>
</comment>
<feature type="compositionally biased region" description="Polar residues" evidence="11">
    <location>
        <begin position="551"/>
        <end position="572"/>
    </location>
</feature>
<keyword evidence="5 8" id="KW-0238">DNA-binding</keyword>
<dbReference type="PROSITE" id="PS50110">
    <property type="entry name" value="RESPONSE_REGULATORY"/>
    <property type="match status" value="1"/>
</dbReference>
<dbReference type="AlphaFoldDB" id="A0A9P5D369"/>
<protein>
    <recommendedName>
        <fullName evidence="8">Transcription factor</fullName>
    </recommendedName>
</protein>
<dbReference type="Pfam" id="PF00072">
    <property type="entry name" value="Response_reg"/>
    <property type="match status" value="1"/>
</dbReference>
<keyword evidence="14" id="KW-1185">Reference proteome</keyword>
<dbReference type="GO" id="GO:0043565">
    <property type="term" value="F:sequence-specific DNA binding"/>
    <property type="evidence" value="ECO:0007669"/>
    <property type="project" value="InterPro"/>
</dbReference>
<dbReference type="EMBL" id="JAANYQ010000012">
    <property type="protein sequence ID" value="KAF4121505.1"/>
    <property type="molecule type" value="Genomic_DNA"/>
</dbReference>
<dbReference type="InterPro" id="IPR001789">
    <property type="entry name" value="Sig_transdc_resp-reg_receiver"/>
</dbReference>
<keyword evidence="7 8" id="KW-0539">Nucleus</keyword>
<dbReference type="PANTHER" id="PTHR45339:SF1">
    <property type="entry name" value="HYBRID SIGNAL TRANSDUCTION HISTIDINE KINASE J"/>
    <property type="match status" value="1"/>
</dbReference>
<sequence length="590" mass="64468">MSGTEMAPTSGGGSNASEFPLYSMLEDPSHQDVARWGKVGDSFVVVEGEKFTRSILPKHFKHSNMSSFIRQLNKYDFHKVKPSGDHDSSSPLGNILEFKHPHFRIDSKDDLDNIRRKAPAPRKAPVSDDITTTHHINAMSEQLAATQQQVQQLQELYGEVLQTNKILVNEVLNIQKILSMQKQASHEVLNYLTPYEGATSAVNNHGNHSGANGANGNGAQPVTSNGRGGAETEEPVPELRRARELLTSINTETAADRELDRLQHMYGSPADSSAMVTPTSMGILSDPMHDINRYPVYPVGQTVGIDPFHADHINKIPYAVPADLNPGVMMERTQITQPPQGPGMTATAGPTNGADSVWAKKPLVLLVEDDPTCTKIGIKFLGTMGCEVKHAPNGAEAYSLIINGPDRDNYDMIFMDIIMPRLDGVSATMYIRQTNTTIPIIAMTSNIRPEEVNGYFEHGMNGVLAKPFTRDGLSKSIRAHLGHLMKNPPNDGEMGSSAGYYPLDGQQQQQFLHQNPAKYEAQTPPANAQNWSTGLDQGYFGMNGGGQYNNIGSNPHSMYSTNMSSADTNSRLSDGESPPVKRQRTTAQGY</sequence>
<keyword evidence="3" id="KW-0902">Two-component regulatory system</keyword>
<dbReference type="InterPro" id="IPR036390">
    <property type="entry name" value="WH_DNA-bd_sf"/>
</dbReference>
<evidence type="ECO:0000256" key="4">
    <source>
        <dbReference type="ARBA" id="ARBA00023015"/>
    </source>
</evidence>
<dbReference type="SMART" id="SM00415">
    <property type="entry name" value="HSF"/>
    <property type="match status" value="1"/>
</dbReference>
<feature type="modified residue" description="4-aspartylphosphate" evidence="9">
    <location>
        <position position="416"/>
    </location>
</feature>
<feature type="region of interest" description="Disordered" evidence="11">
    <location>
        <begin position="1"/>
        <end position="20"/>
    </location>
</feature>
<evidence type="ECO:0000256" key="3">
    <source>
        <dbReference type="ARBA" id="ARBA00023012"/>
    </source>
</evidence>
<dbReference type="OrthoDB" id="424572at2759"/>
<feature type="coiled-coil region" evidence="10">
    <location>
        <begin position="136"/>
        <end position="163"/>
    </location>
</feature>
<dbReference type="Pfam" id="PF00447">
    <property type="entry name" value="HSF_DNA-bind"/>
    <property type="match status" value="1"/>
</dbReference>
<evidence type="ECO:0000259" key="12">
    <source>
        <dbReference type="PROSITE" id="PS50110"/>
    </source>
</evidence>
<evidence type="ECO:0000256" key="7">
    <source>
        <dbReference type="ARBA" id="ARBA00023242"/>
    </source>
</evidence>
<dbReference type="RefSeq" id="XP_035320157.1">
    <property type="nucleotide sequence ID" value="XM_035463893.1"/>
</dbReference>